<dbReference type="EMBL" id="KN818370">
    <property type="protein sequence ID" value="KIL57417.1"/>
    <property type="molecule type" value="Genomic_DNA"/>
</dbReference>
<dbReference type="HOGENOM" id="CLU_1225201_0_0_1"/>
<dbReference type="OrthoDB" id="2379186at2759"/>
<feature type="non-terminal residue" evidence="1">
    <location>
        <position position="1"/>
    </location>
</feature>
<evidence type="ECO:0000313" key="1">
    <source>
        <dbReference type="EMBL" id="KIL57417.1"/>
    </source>
</evidence>
<evidence type="ECO:0000313" key="2">
    <source>
        <dbReference type="Proteomes" id="UP000054549"/>
    </source>
</evidence>
<dbReference type="Proteomes" id="UP000054549">
    <property type="component" value="Unassembled WGS sequence"/>
</dbReference>
<keyword evidence="2" id="KW-1185">Reference proteome</keyword>
<dbReference type="AlphaFoldDB" id="A0A0C2W8C0"/>
<organism evidence="1 2">
    <name type="scientific">Amanita muscaria (strain Koide BX008)</name>
    <dbReference type="NCBI Taxonomy" id="946122"/>
    <lineage>
        <taxon>Eukaryota</taxon>
        <taxon>Fungi</taxon>
        <taxon>Dikarya</taxon>
        <taxon>Basidiomycota</taxon>
        <taxon>Agaricomycotina</taxon>
        <taxon>Agaricomycetes</taxon>
        <taxon>Agaricomycetidae</taxon>
        <taxon>Agaricales</taxon>
        <taxon>Pluteineae</taxon>
        <taxon>Amanitaceae</taxon>
        <taxon>Amanita</taxon>
    </lineage>
</organism>
<sequence>DDACESLLSSTGKRKNEDNAISIVERWRSKRIKSELPTIAELARIVDLPLSDDEKIPIPLETMKALVSSSIEMQDVCTMSDVELLFRPGSLNPPFFKNFSAVADAPPIMGTDKSFIQFWDNNVRCLLELLVPGGRSIRNSYQHTATSSLRPDYAFLVSKFCAFRGEEKAPDNNDDPRKGLSDKIVWAYAPAPYVLGYYATGPAFTLVAISPPSHEQNHPVVWDIAHANLRLRAHRIKNICRLINLAGLFQQLADIVRPHDAEFTVLESDNGLNV</sequence>
<name>A0A0C2W8C0_AMAMK</name>
<dbReference type="InParanoid" id="A0A0C2W8C0"/>
<accession>A0A0C2W8C0</accession>
<gene>
    <name evidence="1" type="ORF">M378DRAFT_171735</name>
</gene>
<proteinExistence type="predicted"/>
<reference evidence="1 2" key="1">
    <citation type="submission" date="2014-04" db="EMBL/GenBank/DDBJ databases">
        <title>Evolutionary Origins and Diversification of the Mycorrhizal Mutualists.</title>
        <authorList>
            <consortium name="DOE Joint Genome Institute"/>
            <consortium name="Mycorrhizal Genomics Consortium"/>
            <person name="Kohler A."/>
            <person name="Kuo A."/>
            <person name="Nagy L.G."/>
            <person name="Floudas D."/>
            <person name="Copeland A."/>
            <person name="Barry K.W."/>
            <person name="Cichocki N."/>
            <person name="Veneault-Fourrey C."/>
            <person name="LaButti K."/>
            <person name="Lindquist E.A."/>
            <person name="Lipzen A."/>
            <person name="Lundell T."/>
            <person name="Morin E."/>
            <person name="Murat C."/>
            <person name="Riley R."/>
            <person name="Ohm R."/>
            <person name="Sun H."/>
            <person name="Tunlid A."/>
            <person name="Henrissat B."/>
            <person name="Grigoriev I.V."/>
            <person name="Hibbett D.S."/>
            <person name="Martin F."/>
        </authorList>
    </citation>
    <scope>NUCLEOTIDE SEQUENCE [LARGE SCALE GENOMIC DNA]</scope>
    <source>
        <strain evidence="1 2">Koide BX008</strain>
    </source>
</reference>
<protein>
    <submittedName>
        <fullName evidence="1">Uncharacterized protein</fullName>
    </submittedName>
</protein>